<evidence type="ECO:0000313" key="2">
    <source>
        <dbReference type="Proteomes" id="UP000046392"/>
    </source>
</evidence>
<dbReference type="WBParaSite" id="SPAL_0000046400.1">
    <property type="protein sequence ID" value="SPAL_0000046400.1"/>
    <property type="gene ID" value="SPAL_0000046400"/>
</dbReference>
<proteinExistence type="predicted"/>
<reference evidence="3" key="1">
    <citation type="submission" date="2017-02" db="UniProtKB">
        <authorList>
            <consortium name="WormBaseParasite"/>
        </authorList>
    </citation>
    <scope>IDENTIFICATION</scope>
</reference>
<feature type="region of interest" description="Disordered" evidence="1">
    <location>
        <begin position="120"/>
        <end position="154"/>
    </location>
</feature>
<evidence type="ECO:0000313" key="3">
    <source>
        <dbReference type="WBParaSite" id="SPAL_0000046400.1"/>
    </source>
</evidence>
<keyword evidence="2" id="KW-1185">Reference proteome</keyword>
<evidence type="ECO:0000256" key="1">
    <source>
        <dbReference type="SAM" id="MobiDB-lite"/>
    </source>
</evidence>
<organism evidence="2 3">
    <name type="scientific">Strongyloides papillosus</name>
    <name type="common">Intestinal threadworm</name>
    <dbReference type="NCBI Taxonomy" id="174720"/>
    <lineage>
        <taxon>Eukaryota</taxon>
        <taxon>Metazoa</taxon>
        <taxon>Ecdysozoa</taxon>
        <taxon>Nematoda</taxon>
        <taxon>Chromadorea</taxon>
        <taxon>Rhabditida</taxon>
        <taxon>Tylenchina</taxon>
        <taxon>Panagrolaimomorpha</taxon>
        <taxon>Strongyloidoidea</taxon>
        <taxon>Strongyloididae</taxon>
        <taxon>Strongyloides</taxon>
    </lineage>
</organism>
<protein>
    <submittedName>
        <fullName evidence="3">C2 NT-type domain-containing protein</fullName>
    </submittedName>
</protein>
<feature type="compositionally biased region" description="Polar residues" evidence="1">
    <location>
        <begin position="131"/>
        <end position="153"/>
    </location>
</feature>
<name>A0A0N5B313_STREA</name>
<dbReference type="Proteomes" id="UP000046392">
    <property type="component" value="Unplaced"/>
</dbReference>
<dbReference type="AlphaFoldDB" id="A0A0N5B313"/>
<sequence>MEDVVNSPVHCNQFTSFLKLGQIDRGSKLDICVTFATNDKCSNKKVKLFEFKKNLKISIKGQEEATKVAHQKITINNKQNLDEVGICKEESIVIEKQGTLTVELVLNIFPDKEHVEENISEPINKDDKCSSPKNINPQSLSQTSGNASLSSSKITDKMEAPKVATEEFMLESYNSRVNESCGSVDIFQAIGDGDRTASKVTDNDITKDDGVLWQSGGNVLDSHNSDGTTVANESEISKTLPAVSNDMEVCNAETTKEVHVSNIGHMADINVSNVSTKQFERDCISEHSSHINKDNTTQSFLNRSGTYPLSSQKPNIAIKFLSSEI</sequence>
<accession>A0A0N5B313</accession>
<feature type="compositionally biased region" description="Basic and acidic residues" evidence="1">
    <location>
        <begin position="120"/>
        <end position="130"/>
    </location>
</feature>